<sequence>MTPPGRQPPPVVPVLTDVVPGLSAAVAPSAPLVMPSSAPAAPNPPAAVTEADLDDLTDRILARLAPTLHEDIAEAVQRWLLAHADACARDVGAALRDPLADRIRAALHDILGSTRN</sequence>
<accession>A0A554WZU7</accession>
<reference evidence="1 2" key="1">
    <citation type="submission" date="2019-07" db="EMBL/GenBank/DDBJ databases">
        <title>Tepidimonas thermarum AA-1 draft genome.</title>
        <authorList>
            <person name="Da Costa M.S."/>
            <person name="Froufe H.J.C."/>
            <person name="Egas C."/>
            <person name="Albuquerque L."/>
        </authorList>
    </citation>
    <scope>NUCLEOTIDE SEQUENCE [LARGE SCALE GENOMIC DNA]</scope>
    <source>
        <strain evidence="1 2">AA-1</strain>
    </source>
</reference>
<protein>
    <submittedName>
        <fullName evidence="1">Uncharacterized protein</fullName>
    </submittedName>
</protein>
<dbReference type="RefSeq" id="WP_143902789.1">
    <property type="nucleotide sequence ID" value="NZ_VJOL01000030.1"/>
</dbReference>
<evidence type="ECO:0000313" key="2">
    <source>
        <dbReference type="Proteomes" id="UP000318542"/>
    </source>
</evidence>
<keyword evidence="2" id="KW-1185">Reference proteome</keyword>
<evidence type="ECO:0000313" key="1">
    <source>
        <dbReference type="EMBL" id="TSE29122.1"/>
    </source>
</evidence>
<dbReference type="AlphaFoldDB" id="A0A554WZU7"/>
<dbReference type="Proteomes" id="UP000318542">
    <property type="component" value="Unassembled WGS sequence"/>
</dbReference>
<name>A0A554WZU7_9BURK</name>
<dbReference type="EMBL" id="VJOL01000030">
    <property type="protein sequence ID" value="TSE29122.1"/>
    <property type="molecule type" value="Genomic_DNA"/>
</dbReference>
<gene>
    <name evidence="1" type="ORF">Tther_01641</name>
</gene>
<proteinExistence type="predicted"/>
<comment type="caution">
    <text evidence="1">The sequence shown here is derived from an EMBL/GenBank/DDBJ whole genome shotgun (WGS) entry which is preliminary data.</text>
</comment>
<organism evidence="1 2">
    <name type="scientific">Tepidimonas thermarum</name>
    <dbReference type="NCBI Taxonomy" id="335431"/>
    <lineage>
        <taxon>Bacteria</taxon>
        <taxon>Pseudomonadati</taxon>
        <taxon>Pseudomonadota</taxon>
        <taxon>Betaproteobacteria</taxon>
        <taxon>Burkholderiales</taxon>
        <taxon>Tepidimonas</taxon>
    </lineage>
</organism>